<accession>M1DZ55</accession>
<reference evidence="5" key="2">
    <citation type="submission" date="2015-06" db="UniProtKB">
        <authorList>
            <consortium name="EnsemblPlants"/>
        </authorList>
    </citation>
    <scope>IDENTIFICATION</scope>
    <source>
        <strain evidence="5">DM1-3 516 R44</strain>
    </source>
</reference>
<evidence type="ECO:0000256" key="2">
    <source>
        <dbReference type="SAM" id="MobiDB-lite"/>
    </source>
</evidence>
<feature type="transmembrane region" description="Helical" evidence="3">
    <location>
        <begin position="90"/>
        <end position="111"/>
    </location>
</feature>
<dbReference type="Gramene" id="PGSC0003DMT400096744">
    <property type="protein sequence ID" value="PGSC0003DMT400096744"/>
    <property type="gene ID" value="PGSC0003DMG400046315"/>
</dbReference>
<dbReference type="Proteomes" id="UP000011115">
    <property type="component" value="Unassembled WGS sequence"/>
</dbReference>
<proteinExistence type="predicted"/>
<feature type="transmembrane region" description="Helical" evidence="3">
    <location>
        <begin position="131"/>
        <end position="151"/>
    </location>
</feature>
<protein>
    <recommendedName>
        <fullName evidence="4">Putative plant transposon protein domain-containing protein</fullName>
    </recommendedName>
</protein>
<keyword evidence="3" id="KW-0472">Membrane</keyword>
<reference evidence="6" key="1">
    <citation type="journal article" date="2011" name="Nature">
        <title>Genome sequence and analysis of the tuber crop potato.</title>
        <authorList>
            <consortium name="The Potato Genome Sequencing Consortium"/>
        </authorList>
    </citation>
    <scope>NUCLEOTIDE SEQUENCE [LARGE SCALE GENOMIC DNA]</scope>
    <source>
        <strain evidence="6">cv. DM1-3 516 R44</strain>
    </source>
</reference>
<keyword evidence="3" id="KW-0812">Transmembrane</keyword>
<keyword evidence="6" id="KW-1185">Reference proteome</keyword>
<keyword evidence="3" id="KW-1133">Transmembrane helix</keyword>
<evidence type="ECO:0000259" key="4">
    <source>
        <dbReference type="Pfam" id="PF20167"/>
    </source>
</evidence>
<dbReference type="InParanoid" id="M1DZ55"/>
<sequence>MLRRDVKVYAAWEATQDVIVVGENELKSAGTGVDYSSRAASREASRTVVPFTGTFTDSSAVWIRVGVILCKNWRLVNVGKKMIKDLAKSWVITTPTLITKASLSFPAKVWWVVVHAQLQPTANDNTLSPSLASLVACLMVGYLVNAGWIIASEMRDRALNERAGLPFSCLIGKLCQQASIPPNRLVDRWGETFRLIQVSKIKDVANHLFGAKSVVVGTLVVVPHVPIEIPHANRGPEQGESSQPSTEAPPPPASASQALGTFFTIPMLFLKKLVADQRQTRTLVDQIVNRMAQLIQRNVLAVKNELKNEMRKKLDVLKDRMDGLENLIQERFQAAGSVDTEEFKSQLAEM</sequence>
<feature type="coiled-coil region" evidence="1">
    <location>
        <begin position="300"/>
        <end position="327"/>
    </location>
</feature>
<name>M1DZ55_SOLTU</name>
<keyword evidence="1" id="KW-0175">Coiled coil</keyword>
<evidence type="ECO:0000256" key="3">
    <source>
        <dbReference type="SAM" id="Phobius"/>
    </source>
</evidence>
<evidence type="ECO:0000313" key="6">
    <source>
        <dbReference type="Proteomes" id="UP000011115"/>
    </source>
</evidence>
<dbReference type="EnsemblPlants" id="PGSC0003DMT400096744">
    <property type="protein sequence ID" value="PGSC0003DMT400096744"/>
    <property type="gene ID" value="PGSC0003DMG400046315"/>
</dbReference>
<dbReference type="AlphaFoldDB" id="M1DZ55"/>
<feature type="domain" description="Putative plant transposon protein" evidence="4">
    <location>
        <begin position="79"/>
        <end position="181"/>
    </location>
</feature>
<evidence type="ECO:0000256" key="1">
    <source>
        <dbReference type="SAM" id="Coils"/>
    </source>
</evidence>
<dbReference type="PaxDb" id="4113-PGSC0003DMT400096744"/>
<dbReference type="Pfam" id="PF20167">
    <property type="entry name" value="Transposase_32"/>
    <property type="match status" value="1"/>
</dbReference>
<dbReference type="HOGENOM" id="CLU_021776_0_0_1"/>
<dbReference type="InterPro" id="IPR046796">
    <property type="entry name" value="Transposase_32_dom"/>
</dbReference>
<feature type="region of interest" description="Disordered" evidence="2">
    <location>
        <begin position="230"/>
        <end position="256"/>
    </location>
</feature>
<organism evidence="5 6">
    <name type="scientific">Solanum tuberosum</name>
    <name type="common">Potato</name>
    <dbReference type="NCBI Taxonomy" id="4113"/>
    <lineage>
        <taxon>Eukaryota</taxon>
        <taxon>Viridiplantae</taxon>
        <taxon>Streptophyta</taxon>
        <taxon>Embryophyta</taxon>
        <taxon>Tracheophyta</taxon>
        <taxon>Spermatophyta</taxon>
        <taxon>Magnoliopsida</taxon>
        <taxon>eudicotyledons</taxon>
        <taxon>Gunneridae</taxon>
        <taxon>Pentapetalae</taxon>
        <taxon>asterids</taxon>
        <taxon>lamiids</taxon>
        <taxon>Solanales</taxon>
        <taxon>Solanaceae</taxon>
        <taxon>Solanoideae</taxon>
        <taxon>Solaneae</taxon>
        <taxon>Solanum</taxon>
    </lineage>
</organism>
<evidence type="ECO:0000313" key="5">
    <source>
        <dbReference type="EnsemblPlants" id="PGSC0003DMT400096744"/>
    </source>
</evidence>